<sequence length="45" mass="4918">MLFMSCVGSESPAVNVRRSCCIPVCSSQPSSTRRILEQHAVYVTS</sequence>
<accession>A0A067R5X4</accession>
<gene>
    <name evidence="1" type="ORF">L798_06432</name>
</gene>
<evidence type="ECO:0000313" key="2">
    <source>
        <dbReference type="Proteomes" id="UP000027135"/>
    </source>
</evidence>
<evidence type="ECO:0000313" key="1">
    <source>
        <dbReference type="EMBL" id="KDR18754.1"/>
    </source>
</evidence>
<protein>
    <submittedName>
        <fullName evidence="1">Uncharacterized protein</fullName>
    </submittedName>
</protein>
<dbReference type="AlphaFoldDB" id="A0A067R5X4"/>
<dbReference type="Proteomes" id="UP000027135">
    <property type="component" value="Unassembled WGS sequence"/>
</dbReference>
<organism evidence="1 2">
    <name type="scientific">Zootermopsis nevadensis</name>
    <name type="common">Dampwood termite</name>
    <dbReference type="NCBI Taxonomy" id="136037"/>
    <lineage>
        <taxon>Eukaryota</taxon>
        <taxon>Metazoa</taxon>
        <taxon>Ecdysozoa</taxon>
        <taxon>Arthropoda</taxon>
        <taxon>Hexapoda</taxon>
        <taxon>Insecta</taxon>
        <taxon>Pterygota</taxon>
        <taxon>Neoptera</taxon>
        <taxon>Polyneoptera</taxon>
        <taxon>Dictyoptera</taxon>
        <taxon>Blattodea</taxon>
        <taxon>Blattoidea</taxon>
        <taxon>Termitoidae</taxon>
        <taxon>Termopsidae</taxon>
        <taxon>Zootermopsis</taxon>
    </lineage>
</organism>
<dbReference type="InParanoid" id="A0A067R5X4"/>
<keyword evidence="2" id="KW-1185">Reference proteome</keyword>
<reference evidence="1 2" key="1">
    <citation type="journal article" date="2014" name="Nat. Commun.">
        <title>Molecular traces of alternative social organization in a termite genome.</title>
        <authorList>
            <person name="Terrapon N."/>
            <person name="Li C."/>
            <person name="Robertson H.M."/>
            <person name="Ji L."/>
            <person name="Meng X."/>
            <person name="Booth W."/>
            <person name="Chen Z."/>
            <person name="Childers C.P."/>
            <person name="Glastad K.M."/>
            <person name="Gokhale K."/>
            <person name="Gowin J."/>
            <person name="Gronenberg W."/>
            <person name="Hermansen R.A."/>
            <person name="Hu H."/>
            <person name="Hunt B.G."/>
            <person name="Huylmans A.K."/>
            <person name="Khalil S.M."/>
            <person name="Mitchell R.D."/>
            <person name="Munoz-Torres M.C."/>
            <person name="Mustard J.A."/>
            <person name="Pan H."/>
            <person name="Reese J.T."/>
            <person name="Scharf M.E."/>
            <person name="Sun F."/>
            <person name="Vogel H."/>
            <person name="Xiao J."/>
            <person name="Yang W."/>
            <person name="Yang Z."/>
            <person name="Yang Z."/>
            <person name="Zhou J."/>
            <person name="Zhu J."/>
            <person name="Brent C.S."/>
            <person name="Elsik C.G."/>
            <person name="Goodisman M.A."/>
            <person name="Liberles D.A."/>
            <person name="Roe R.M."/>
            <person name="Vargo E.L."/>
            <person name="Vilcinskas A."/>
            <person name="Wang J."/>
            <person name="Bornberg-Bauer E."/>
            <person name="Korb J."/>
            <person name="Zhang G."/>
            <person name="Liebig J."/>
        </authorList>
    </citation>
    <scope>NUCLEOTIDE SEQUENCE [LARGE SCALE GENOMIC DNA]</scope>
    <source>
        <tissue evidence="1">Whole organism</tissue>
    </source>
</reference>
<dbReference type="EMBL" id="KK852672">
    <property type="protein sequence ID" value="KDR18754.1"/>
    <property type="molecule type" value="Genomic_DNA"/>
</dbReference>
<proteinExistence type="predicted"/>
<name>A0A067R5X4_ZOONE</name>